<reference evidence="1 2" key="1">
    <citation type="journal article" date="2003" name="Extremophiles">
        <title>Halomonas glaciei sp. nov. isolated from fast ice of Adelie Land, Antarctica.</title>
        <authorList>
            <person name="Reddy G.S."/>
            <person name="Raghavan P.U."/>
            <person name="Sarita N.B."/>
            <person name="Prakash J.S."/>
            <person name="Nagesh N."/>
            <person name="Delille D."/>
            <person name="Shivaji S."/>
        </authorList>
    </citation>
    <scope>NUCLEOTIDE SEQUENCE [LARGE SCALE GENOMIC DNA]</scope>
    <source>
        <strain evidence="1 2">DD39</strain>
    </source>
</reference>
<dbReference type="Proteomes" id="UP000526892">
    <property type="component" value="Unassembled WGS sequence"/>
</dbReference>
<accession>A0A7Z0LVL7</accession>
<comment type="caution">
    <text evidence="1">The sequence shown here is derived from an EMBL/GenBank/DDBJ whole genome shotgun (WGS) entry which is preliminary data.</text>
</comment>
<gene>
    <name evidence="1" type="ORF">HZS80_17530</name>
</gene>
<dbReference type="RefSeq" id="WP_179916768.1">
    <property type="nucleotide sequence ID" value="NZ_JACCDE010000028.1"/>
</dbReference>
<name>A0A7Z0LVL7_9GAMM</name>
<sequence length="288" mass="32803">MKPEVFYKYTSSSTAEIILNGGSLRWSSPSVFNDLAEFQRMPRFEPSVSESHRLFPQALIDIASGKRPADLECLAPTTRMHLYLIQKMRQNGLSVGSLLKLFGDFKNSQADDKIDKALRDHFDSLDVQRARVLCLTATPYNEVMWGTYAENHYGCALGFSAALTDSPFHEARPVTYTNKPAIVGSGLDFLLYGDTPELRRKTLEAVCYTKKVVWSYEQEWRLITWRPNEVGISHGDYVFHPEELKTIVFGARAKQDFIETICAIAKDKYPMTKILKMTHNKGELEMID</sequence>
<evidence type="ECO:0000313" key="1">
    <source>
        <dbReference type="EMBL" id="NYS79490.1"/>
    </source>
</evidence>
<dbReference type="EMBL" id="JACCDE010000028">
    <property type="protein sequence ID" value="NYS79490.1"/>
    <property type="molecule type" value="Genomic_DNA"/>
</dbReference>
<protein>
    <submittedName>
        <fullName evidence="1">DUF2971 domain-containing protein</fullName>
    </submittedName>
</protein>
<organism evidence="1 2">
    <name type="scientific">Vreelandella glaciei</name>
    <dbReference type="NCBI Taxonomy" id="186761"/>
    <lineage>
        <taxon>Bacteria</taxon>
        <taxon>Pseudomonadati</taxon>
        <taxon>Pseudomonadota</taxon>
        <taxon>Gammaproteobacteria</taxon>
        <taxon>Oceanospirillales</taxon>
        <taxon>Halomonadaceae</taxon>
        <taxon>Vreelandella</taxon>
    </lineage>
</organism>
<keyword evidence="2" id="KW-1185">Reference proteome</keyword>
<dbReference type="Pfam" id="PF11185">
    <property type="entry name" value="DUF2971"/>
    <property type="match status" value="1"/>
</dbReference>
<dbReference type="InterPro" id="IPR021352">
    <property type="entry name" value="DUF2971"/>
</dbReference>
<proteinExistence type="predicted"/>
<dbReference type="AlphaFoldDB" id="A0A7Z0LVL7"/>
<evidence type="ECO:0000313" key="2">
    <source>
        <dbReference type="Proteomes" id="UP000526892"/>
    </source>
</evidence>